<dbReference type="Proteomes" id="UP000215305">
    <property type="component" value="Unassembled WGS sequence"/>
</dbReference>
<organism evidence="2 3">
    <name type="scientific">Aspergillus thermomutatus</name>
    <name type="common">Neosartorya pseudofischeri</name>
    <dbReference type="NCBI Taxonomy" id="41047"/>
    <lineage>
        <taxon>Eukaryota</taxon>
        <taxon>Fungi</taxon>
        <taxon>Dikarya</taxon>
        <taxon>Ascomycota</taxon>
        <taxon>Pezizomycotina</taxon>
        <taxon>Eurotiomycetes</taxon>
        <taxon>Eurotiomycetidae</taxon>
        <taxon>Eurotiales</taxon>
        <taxon>Aspergillaceae</taxon>
        <taxon>Aspergillus</taxon>
        <taxon>Aspergillus subgen. Fumigati</taxon>
    </lineage>
</organism>
<evidence type="ECO:0000256" key="1">
    <source>
        <dbReference type="SAM" id="MobiDB-lite"/>
    </source>
</evidence>
<accession>A0A397GD47</accession>
<keyword evidence="3" id="KW-1185">Reference proteome</keyword>
<dbReference type="RefSeq" id="XP_026611940.1">
    <property type="nucleotide sequence ID" value="XM_026758251.1"/>
</dbReference>
<feature type="region of interest" description="Disordered" evidence="1">
    <location>
        <begin position="77"/>
        <end position="104"/>
    </location>
</feature>
<evidence type="ECO:0000313" key="2">
    <source>
        <dbReference type="EMBL" id="RHZ48377.1"/>
    </source>
</evidence>
<dbReference type="OrthoDB" id="9983241at2759"/>
<protein>
    <submittedName>
        <fullName evidence="2">Uncharacterized protein</fullName>
    </submittedName>
</protein>
<reference evidence="2" key="1">
    <citation type="submission" date="2018-08" db="EMBL/GenBank/DDBJ databases">
        <title>Draft genome sequence of azole-resistant Aspergillus thermomutatus (Neosartorya pseudofischeri) strain HMR AF 39, isolated from a human nasal aspirate.</title>
        <authorList>
            <person name="Parent-Michaud M."/>
            <person name="Dufresne P.J."/>
            <person name="Fournier E."/>
            <person name="Martineau C."/>
            <person name="Moreira S."/>
            <person name="Perkins V."/>
            <person name="De Repentigny L."/>
            <person name="Dufresne S.F."/>
        </authorList>
    </citation>
    <scope>NUCLEOTIDE SEQUENCE [LARGE SCALE GENOMIC DNA]</scope>
    <source>
        <strain evidence="2">HMR AF 39</strain>
    </source>
</reference>
<evidence type="ECO:0000313" key="3">
    <source>
        <dbReference type="Proteomes" id="UP000215305"/>
    </source>
</evidence>
<dbReference type="VEuPathDB" id="FungiDB:CDV56_104632"/>
<gene>
    <name evidence="2" type="ORF">CDV56_104632</name>
</gene>
<sequence>MPVTFYRATALTLARPDSPGRHKYHRRQTSLRILGGFHPGGAAAILATIARLLSLGTACFVTSSIGLGEVGSMATFPPSAQQPSCGGGKRRELPQGGEAVDPQGMLDPRNGFLGSDQEKANADGLWLLPLSYVLFRRQNVSISHVLDSANRDLVKGKPPVGTSPVEAWKWNSGDMATTKWVPQRITGSADASASGKWDSREMWLVSWHRDDDKSVRVSFVDRKTHKYRHVLLVEPTAEDNFAAVPVHAGGIAWYGEWLYVVDTSHGIRVLDLGKIWEVEDGDDVGKNGGKYSAAGYLYVLPQIRSYKWTPGSSSPFRFSWVSLDRSDDTLLVGEFIRDSSKDPIRLVKYPLDSNTGKLKTNDKSIVTATWAYCADFLRMQGGFSYGNTFYLSRSNGRSPKAGDMFKWKPGGMAELRSGWFMAGNEDLSYNKVRKEYYTVTEYDGEQFILAYNKM</sequence>
<dbReference type="STRING" id="41047.A0A397GD47"/>
<proteinExistence type="predicted"/>
<comment type="caution">
    <text evidence="2">The sequence shown here is derived from an EMBL/GenBank/DDBJ whole genome shotgun (WGS) entry which is preliminary data.</text>
</comment>
<dbReference type="EMBL" id="NKHU02000199">
    <property type="protein sequence ID" value="RHZ48377.1"/>
    <property type="molecule type" value="Genomic_DNA"/>
</dbReference>
<dbReference type="GeneID" id="38126606"/>
<name>A0A397GD47_ASPTH</name>
<dbReference type="AlphaFoldDB" id="A0A397GD47"/>